<dbReference type="InterPro" id="IPR036108">
    <property type="entry name" value="4pyrrol_syn_uPrphyn_synt_sf"/>
</dbReference>
<feature type="domain" description="Tetrapyrrole biosynthesis uroporphyrinogen III synthase" evidence="1">
    <location>
        <begin position="61"/>
        <end position="305"/>
    </location>
</feature>
<dbReference type="GO" id="GO:0004852">
    <property type="term" value="F:uroporphyrinogen-III synthase activity"/>
    <property type="evidence" value="ECO:0007669"/>
    <property type="project" value="InterPro"/>
</dbReference>
<dbReference type="GO" id="GO:0033014">
    <property type="term" value="P:tetrapyrrole biosynthetic process"/>
    <property type="evidence" value="ECO:0007669"/>
    <property type="project" value="InterPro"/>
</dbReference>
<reference evidence="2" key="2">
    <citation type="journal article" date="2024" name="Plant">
        <title>Genomic evolution and insights into agronomic trait innovations of Sesamum species.</title>
        <authorList>
            <person name="Miao H."/>
            <person name="Wang L."/>
            <person name="Qu L."/>
            <person name="Liu H."/>
            <person name="Sun Y."/>
            <person name="Le M."/>
            <person name="Wang Q."/>
            <person name="Wei S."/>
            <person name="Zheng Y."/>
            <person name="Lin W."/>
            <person name="Duan Y."/>
            <person name="Cao H."/>
            <person name="Xiong S."/>
            <person name="Wang X."/>
            <person name="Wei L."/>
            <person name="Li C."/>
            <person name="Ma Q."/>
            <person name="Ju M."/>
            <person name="Zhao R."/>
            <person name="Li G."/>
            <person name="Mu C."/>
            <person name="Tian Q."/>
            <person name="Mei H."/>
            <person name="Zhang T."/>
            <person name="Gao T."/>
            <person name="Zhang H."/>
        </authorList>
    </citation>
    <scope>NUCLEOTIDE SEQUENCE</scope>
    <source>
        <strain evidence="2">KEN1</strain>
    </source>
</reference>
<dbReference type="Pfam" id="PF02602">
    <property type="entry name" value="HEM4"/>
    <property type="match status" value="1"/>
</dbReference>
<accession>A0AAW2YA18</accession>
<dbReference type="PANTHER" id="PTHR38020:SF1">
    <property type="entry name" value="UROPORPHYRINOGEN-III SYNTHASE"/>
    <property type="match status" value="1"/>
</dbReference>
<gene>
    <name evidence="2" type="ORF">Slati_0153000</name>
</gene>
<reference evidence="2" key="1">
    <citation type="submission" date="2020-06" db="EMBL/GenBank/DDBJ databases">
        <authorList>
            <person name="Li T."/>
            <person name="Hu X."/>
            <person name="Zhang T."/>
            <person name="Song X."/>
            <person name="Zhang H."/>
            <person name="Dai N."/>
            <person name="Sheng W."/>
            <person name="Hou X."/>
            <person name="Wei L."/>
        </authorList>
    </citation>
    <scope>NUCLEOTIDE SEQUENCE</scope>
    <source>
        <strain evidence="2">KEN1</strain>
        <tissue evidence="2">Leaf</tissue>
    </source>
</reference>
<sequence>MSDRCNFPNHREFTCNYTKPQRREIPQFTPISSRPFFSGSHLPSHCLHHPQNYAGRLSHFIRLKGWGPLWCPTLAVEPTPQTISAVQHFFLPPNPPLHYFSAVAFTSRTGIAAFAEALAGIDKPPLAPDGETFVVAALGKDSELLGESFIPKLCENPGRVRVLVPPVATPSGLVESLGMGGGKKVLCPAPLVIGLEEPPVVPKFLADLGRKGWVPVRVNAYETRWRSGVAELVEMMEEKCGVDAIVFTSTAEVEGLLKSLGEVGLDWEMVRRMCPRMVAAAHGPVTAAGAEKLGVGIDVVSSRFDSFEGVVDALEYRWKSYEC</sequence>
<dbReference type="Gene3D" id="3.40.50.10090">
    <property type="match status" value="1"/>
</dbReference>
<protein>
    <recommendedName>
        <fullName evidence="1">Tetrapyrrole biosynthesis uroporphyrinogen III synthase domain-containing protein</fullName>
    </recommendedName>
</protein>
<dbReference type="EMBL" id="JACGWN010000001">
    <property type="protein sequence ID" value="KAL0462654.1"/>
    <property type="molecule type" value="Genomic_DNA"/>
</dbReference>
<evidence type="ECO:0000259" key="1">
    <source>
        <dbReference type="Pfam" id="PF02602"/>
    </source>
</evidence>
<organism evidence="2">
    <name type="scientific">Sesamum latifolium</name>
    <dbReference type="NCBI Taxonomy" id="2727402"/>
    <lineage>
        <taxon>Eukaryota</taxon>
        <taxon>Viridiplantae</taxon>
        <taxon>Streptophyta</taxon>
        <taxon>Embryophyta</taxon>
        <taxon>Tracheophyta</taxon>
        <taxon>Spermatophyta</taxon>
        <taxon>Magnoliopsida</taxon>
        <taxon>eudicotyledons</taxon>
        <taxon>Gunneridae</taxon>
        <taxon>Pentapetalae</taxon>
        <taxon>asterids</taxon>
        <taxon>lamiids</taxon>
        <taxon>Lamiales</taxon>
        <taxon>Pedaliaceae</taxon>
        <taxon>Sesamum</taxon>
    </lineage>
</organism>
<comment type="caution">
    <text evidence="2">The sequence shown here is derived from an EMBL/GenBank/DDBJ whole genome shotgun (WGS) entry which is preliminary data.</text>
</comment>
<proteinExistence type="predicted"/>
<evidence type="ECO:0000313" key="2">
    <source>
        <dbReference type="EMBL" id="KAL0462654.1"/>
    </source>
</evidence>
<dbReference type="PANTHER" id="PTHR38020">
    <property type="entry name" value="UROPORPHYRINOGEN-III SYNTHASE"/>
    <property type="match status" value="1"/>
</dbReference>
<dbReference type="AlphaFoldDB" id="A0AAW2YA18"/>
<dbReference type="CDD" id="cd06578">
    <property type="entry name" value="HemD"/>
    <property type="match status" value="1"/>
</dbReference>
<dbReference type="SUPFAM" id="SSF69618">
    <property type="entry name" value="HemD-like"/>
    <property type="match status" value="1"/>
</dbReference>
<dbReference type="InterPro" id="IPR003754">
    <property type="entry name" value="4pyrrol_synth_uPrphyn_synth"/>
</dbReference>
<name>A0AAW2YA18_9LAMI</name>